<evidence type="ECO:0000256" key="15">
    <source>
        <dbReference type="PROSITE-ProRule" id="PRU00169"/>
    </source>
</evidence>
<dbReference type="SMART" id="SM00387">
    <property type="entry name" value="HATPase_c"/>
    <property type="match status" value="1"/>
</dbReference>
<dbReference type="SMART" id="SM00086">
    <property type="entry name" value="PAC"/>
    <property type="match status" value="4"/>
</dbReference>
<keyword evidence="5 15" id="KW-0597">Phosphoprotein</keyword>
<evidence type="ECO:0000256" key="16">
    <source>
        <dbReference type="SAM" id="Phobius"/>
    </source>
</evidence>
<dbReference type="InterPro" id="IPR036641">
    <property type="entry name" value="HPT_dom_sf"/>
</dbReference>
<dbReference type="KEGG" id="txa:HQN79_02265"/>
<dbReference type="InterPro" id="IPR003661">
    <property type="entry name" value="HisK_dim/P_dom"/>
</dbReference>
<dbReference type="InterPro" id="IPR001610">
    <property type="entry name" value="PAC"/>
</dbReference>
<dbReference type="SUPFAM" id="SSF47226">
    <property type="entry name" value="Histidine-containing phosphotransfer domain, HPT domain"/>
    <property type="match status" value="1"/>
</dbReference>
<evidence type="ECO:0000259" key="20">
    <source>
        <dbReference type="PROSITE" id="PS50113"/>
    </source>
</evidence>
<dbReference type="InterPro" id="IPR001789">
    <property type="entry name" value="Sig_transdc_resp-reg_receiver"/>
</dbReference>
<keyword evidence="8" id="KW-0547">Nucleotide-binding</keyword>
<dbReference type="RefSeq" id="WP_173284080.1">
    <property type="nucleotide sequence ID" value="NZ_CP054020.1"/>
</dbReference>
<sequence length="1623" mass="186933">MKLISMATLKIGLALLTLSLLTVVAVYSIDRSFFHKNAVDTSYQQALHEIQYNESHFNEVLRDTADTLIAIEENSIFVNYLKNKGSKTALTDLLHGFARAHERIKQLQVIDQNGHEQIRITRNTRDSAPYLVESYKLSNLAERDYFIRARQDPYSMLHFSKLGSSRQNPNVQQNGEITATVRATLSSYDEDGFHGIVTVELFVQDLLKNLVTSPFLYNAILLDAQSYPICHYEKENNWGAYQNPPINLASEYQLTINQLAKVPVIEQNNQLAVRLNLPLEENLSLIVRIKPEYLQQLNKDHNRSYLVSSLVALALFILGAIIIFRLIKRQNRQLQHLNQQVLLASESARIGFWEFSPAEQTFRFDKTLLKLWPFLKNKSLYSLDEIKLLPAPLAENLQQIHQEINNRPLPFKGHFEIEIPWKKRHKNWRLQYKCMLDKTRQVICTGSCYEITEFKDYESQLLSQERRWKTALLGSGDSYWEWDIKTDRLYFSDRLCAILGYKENCHLPDMQQWLKLIHQEDLAKSRKLLGELFQGQRNAYQNEIRVLDKNNQYRWLLDRGVVLNYDQSGKPEKMIGTHSDITERKTHELTAQRLTHEKQTLFNTIDSILITCDRDGIITHFNRTAELQLFYFSDKVVGKLSLLMLLNPIDFIRHAQKMHIDIPEKTLPLSFQSLYKIIEHQPVRAFTTQLRTRNNSTIPVMLSLFTKLDENREPNGLVLNATDLRPQKQLQERHDEFENKYYNLFEQSLDGILLIDAKTLKLMEFNQTSCKLLGFSPGELAELSLKDIDTEDATGSILKQIKKLEHRDVVSFESVLVNRSGQAKDVLIKIRKIHGQNRDLLYAILHDISDFKQIQNRLEEQSSRLIQAQSLGKLGSWTYNFISKKLNWSLEMFTIFEKNPLTFEPVFEDLIQDIHPDDRQRVHNAFLHAKEENSLFQVEYRVQMSDGRIKYVLERATFSSDENGETILAQGTVHDISETKQLQEELIQAKVSAENANRAKSFFLANMSHEIRTPLNGIIGINELLGKTPLNETQQEYLEKSTRTSKALMNIINDILDYSKIEAGKISFESTQFNLGELLSNLADLFSIEAEHKGIELIFLIDPEIPNQLIGDPLRISQVLNNLVGNALKFTSSGEIIISMRKLHSHNNQVEFETLVTDTGIGISPEHRHRLFKPFSQAESSNTRKYGGTGLGLIISKQLVEQMRGRIWLDEDYQNGSRFGFTLKLGFKKSNEHIAPATDSGAPFRVLALIGRHDEAENLRQTLNLAQMQTDLCTNLPECQKKVQQRTYNAVILELQGKSLQRIEEVFPLDSLHCPIYLLGKQGRQEGLRKELKVRKPPMTRLVLKPVIAHKMLEILLHPEEIKNDYEDSEHPLHFSGNVLLVEDNEINLFVATDFLKDLGLEVEQARNGQEAVEIASQKTFDLILMDLQMPVMDGFQAAVKIRERDSQTPIVALSAAVMEEDIDLCRESGINQHLSKPITLSKLESTLDEYLPRRGVENEQQERHNNPLNSEEKAPLINFTELQERYQKTEKIDYLLGEFLQSYQDFIENNRNYDSGSATFDREIHTLKGVSSVVCLDRLFESTKAFYQAKTITDKQNLRPELESVLQETLQAITSALPSKSP</sequence>
<dbReference type="InterPro" id="IPR036097">
    <property type="entry name" value="HisK_dim/P_sf"/>
</dbReference>
<dbReference type="GO" id="GO:0000155">
    <property type="term" value="F:phosphorelay sensor kinase activity"/>
    <property type="evidence" value="ECO:0007669"/>
    <property type="project" value="InterPro"/>
</dbReference>
<gene>
    <name evidence="21" type="ORF">HQN79_02265</name>
</gene>
<keyword evidence="10" id="KW-0067">ATP-binding</keyword>
<feature type="modified residue" description="4-aspartylphosphate" evidence="15">
    <location>
        <position position="1427"/>
    </location>
</feature>
<keyword evidence="16" id="KW-0472">Membrane</keyword>
<dbReference type="Gene3D" id="3.30.565.10">
    <property type="entry name" value="Histidine kinase-like ATPase, C-terminal domain"/>
    <property type="match status" value="1"/>
</dbReference>
<evidence type="ECO:0000256" key="3">
    <source>
        <dbReference type="ARBA" id="ARBA00012438"/>
    </source>
</evidence>
<dbReference type="SMART" id="SM00091">
    <property type="entry name" value="PAS"/>
    <property type="match status" value="3"/>
</dbReference>
<evidence type="ECO:0000256" key="10">
    <source>
        <dbReference type="ARBA" id="ARBA00022840"/>
    </source>
</evidence>
<feature type="domain" description="PAC" evidence="20">
    <location>
        <begin position="936"/>
        <end position="988"/>
    </location>
</feature>
<dbReference type="GO" id="GO:0005524">
    <property type="term" value="F:ATP binding"/>
    <property type="evidence" value="ECO:0007669"/>
    <property type="project" value="UniProtKB-KW"/>
</dbReference>
<dbReference type="PROSITE" id="PS50113">
    <property type="entry name" value="PAC"/>
    <property type="match status" value="2"/>
</dbReference>
<dbReference type="FunFam" id="1.10.287.130:FF:000002">
    <property type="entry name" value="Two-component osmosensing histidine kinase"/>
    <property type="match status" value="1"/>
</dbReference>
<evidence type="ECO:0000256" key="11">
    <source>
        <dbReference type="ARBA" id="ARBA00022989"/>
    </source>
</evidence>
<dbReference type="SUPFAM" id="SSF55874">
    <property type="entry name" value="ATPase domain of HSP90 chaperone/DNA topoisomerase II/histidine kinase"/>
    <property type="match status" value="1"/>
</dbReference>
<dbReference type="PROSITE" id="PS50112">
    <property type="entry name" value="PAS"/>
    <property type="match status" value="1"/>
</dbReference>
<reference evidence="21 22" key="1">
    <citation type="submission" date="2020-05" db="EMBL/GenBank/DDBJ databases">
        <title>Thiomicrorhabdus sediminis sp.nov. and Thiomicrorhabdus xiamenensis sp.nov., novel sulfur-oxidizing bacteria isolated from coastal sediment.</title>
        <authorList>
            <person name="Liu X."/>
        </authorList>
    </citation>
    <scope>NUCLEOTIDE SEQUENCE [LARGE SCALE GENOMIC DNA]</scope>
    <source>
        <strain evidence="21 22">G2</strain>
    </source>
</reference>
<dbReference type="Pfam" id="PF00512">
    <property type="entry name" value="HisKA"/>
    <property type="match status" value="1"/>
</dbReference>
<dbReference type="Pfam" id="PF00072">
    <property type="entry name" value="Response_reg"/>
    <property type="match status" value="1"/>
</dbReference>
<feature type="domain" description="Response regulatory" evidence="18">
    <location>
        <begin position="1378"/>
        <end position="1492"/>
    </location>
</feature>
<evidence type="ECO:0000259" key="17">
    <source>
        <dbReference type="PROSITE" id="PS50109"/>
    </source>
</evidence>
<dbReference type="Pfam" id="PF02518">
    <property type="entry name" value="HATPase_c"/>
    <property type="match status" value="1"/>
</dbReference>
<evidence type="ECO:0000259" key="18">
    <source>
        <dbReference type="PROSITE" id="PS50110"/>
    </source>
</evidence>
<dbReference type="PRINTS" id="PR00344">
    <property type="entry name" value="BCTRLSENSOR"/>
</dbReference>
<evidence type="ECO:0000256" key="4">
    <source>
        <dbReference type="ARBA" id="ARBA00022475"/>
    </source>
</evidence>
<dbReference type="CDD" id="cd17546">
    <property type="entry name" value="REC_hyHK_CKI1_RcsC-like"/>
    <property type="match status" value="1"/>
</dbReference>
<dbReference type="InterPro" id="IPR000700">
    <property type="entry name" value="PAS-assoc_C"/>
</dbReference>
<comment type="subunit">
    <text evidence="13">At low DSF concentrations, interacts with RpfF.</text>
</comment>
<evidence type="ECO:0000256" key="5">
    <source>
        <dbReference type="ARBA" id="ARBA00022553"/>
    </source>
</evidence>
<dbReference type="CDD" id="cd16922">
    <property type="entry name" value="HATPase_EvgS-ArcB-TorS-like"/>
    <property type="match status" value="1"/>
</dbReference>
<keyword evidence="6" id="KW-0808">Transferase</keyword>
<dbReference type="Gene3D" id="3.40.50.2300">
    <property type="match status" value="1"/>
</dbReference>
<dbReference type="InterPro" id="IPR000014">
    <property type="entry name" value="PAS"/>
</dbReference>
<dbReference type="SUPFAM" id="SSF103190">
    <property type="entry name" value="Sensory domain-like"/>
    <property type="match status" value="1"/>
</dbReference>
<evidence type="ECO:0000256" key="2">
    <source>
        <dbReference type="ARBA" id="ARBA00004651"/>
    </source>
</evidence>
<evidence type="ECO:0000256" key="12">
    <source>
        <dbReference type="ARBA" id="ARBA00023012"/>
    </source>
</evidence>
<comment type="subcellular location">
    <subcellularLocation>
        <location evidence="2">Cell membrane</location>
        <topology evidence="2">Multi-pass membrane protein</topology>
    </subcellularLocation>
</comment>
<feature type="domain" description="Histidine kinase" evidence="17">
    <location>
        <begin position="1006"/>
        <end position="1227"/>
    </location>
</feature>
<dbReference type="PANTHER" id="PTHR45339:SF5">
    <property type="entry name" value="HISTIDINE KINASE"/>
    <property type="match status" value="1"/>
</dbReference>
<dbReference type="SMART" id="SM00388">
    <property type="entry name" value="HisKA"/>
    <property type="match status" value="1"/>
</dbReference>
<keyword evidence="12" id="KW-0902">Two-component regulatory system</keyword>
<dbReference type="InterPro" id="IPR011006">
    <property type="entry name" value="CheY-like_superfamily"/>
</dbReference>
<dbReference type="InterPro" id="IPR013655">
    <property type="entry name" value="PAS_fold_3"/>
</dbReference>
<feature type="transmembrane region" description="Helical" evidence="16">
    <location>
        <begin position="305"/>
        <end position="327"/>
    </location>
</feature>
<dbReference type="SUPFAM" id="SSF47384">
    <property type="entry name" value="Homodimeric domain of signal transducing histidine kinase"/>
    <property type="match status" value="1"/>
</dbReference>
<dbReference type="InterPro" id="IPR029151">
    <property type="entry name" value="Sensor-like_sf"/>
</dbReference>
<dbReference type="InterPro" id="IPR003594">
    <property type="entry name" value="HATPase_dom"/>
</dbReference>
<keyword evidence="11 16" id="KW-1133">Transmembrane helix</keyword>
<dbReference type="NCBIfam" id="TIGR00229">
    <property type="entry name" value="sensory_box"/>
    <property type="match status" value="3"/>
</dbReference>
<evidence type="ECO:0000256" key="13">
    <source>
        <dbReference type="ARBA" id="ARBA00064003"/>
    </source>
</evidence>
<dbReference type="SUPFAM" id="SSF55785">
    <property type="entry name" value="PYP-like sensor domain (PAS domain)"/>
    <property type="match status" value="4"/>
</dbReference>
<protein>
    <recommendedName>
        <fullName evidence="14">Sensory/regulatory protein RpfC</fullName>
        <ecNumber evidence="3">2.7.13.3</ecNumber>
    </recommendedName>
</protein>
<evidence type="ECO:0000256" key="6">
    <source>
        <dbReference type="ARBA" id="ARBA00022679"/>
    </source>
</evidence>
<dbReference type="Pfam" id="PF13426">
    <property type="entry name" value="PAS_9"/>
    <property type="match status" value="2"/>
</dbReference>
<dbReference type="InterPro" id="IPR035965">
    <property type="entry name" value="PAS-like_dom_sf"/>
</dbReference>
<dbReference type="InterPro" id="IPR036890">
    <property type="entry name" value="HATPase_C_sf"/>
</dbReference>
<dbReference type="Gene3D" id="2.10.70.100">
    <property type="match status" value="1"/>
</dbReference>
<keyword evidence="7 16" id="KW-0812">Transmembrane</keyword>
<evidence type="ECO:0000256" key="14">
    <source>
        <dbReference type="ARBA" id="ARBA00068150"/>
    </source>
</evidence>
<dbReference type="InterPro" id="IPR004358">
    <property type="entry name" value="Sig_transdc_His_kin-like_C"/>
</dbReference>
<evidence type="ECO:0000259" key="19">
    <source>
        <dbReference type="PROSITE" id="PS50112"/>
    </source>
</evidence>
<dbReference type="Pfam" id="PF08447">
    <property type="entry name" value="PAS_3"/>
    <property type="match status" value="2"/>
</dbReference>
<dbReference type="Proteomes" id="UP000504724">
    <property type="component" value="Chromosome"/>
</dbReference>
<dbReference type="PANTHER" id="PTHR45339">
    <property type="entry name" value="HYBRID SIGNAL TRANSDUCTION HISTIDINE KINASE J"/>
    <property type="match status" value="1"/>
</dbReference>
<dbReference type="FunFam" id="3.30.565.10:FF:000010">
    <property type="entry name" value="Sensor histidine kinase RcsC"/>
    <property type="match status" value="1"/>
</dbReference>
<name>A0A7D4SZC8_9GAMM</name>
<dbReference type="EC" id="2.7.13.3" evidence="3"/>
<keyword evidence="4" id="KW-1003">Cell membrane</keyword>
<dbReference type="EMBL" id="CP054020">
    <property type="protein sequence ID" value="QKI88482.1"/>
    <property type="molecule type" value="Genomic_DNA"/>
</dbReference>
<feature type="domain" description="PAC" evidence="20">
    <location>
        <begin position="540"/>
        <end position="593"/>
    </location>
</feature>
<dbReference type="PROSITE" id="PS50110">
    <property type="entry name" value="RESPONSE_REGULATORY"/>
    <property type="match status" value="1"/>
</dbReference>
<dbReference type="InterPro" id="IPR005467">
    <property type="entry name" value="His_kinase_dom"/>
</dbReference>
<keyword evidence="9" id="KW-0418">Kinase</keyword>
<dbReference type="Gene3D" id="3.30.450.20">
    <property type="entry name" value="PAS domain"/>
    <property type="match status" value="5"/>
</dbReference>
<dbReference type="SMART" id="SM00448">
    <property type="entry name" value="REC"/>
    <property type="match status" value="1"/>
</dbReference>
<comment type="catalytic activity">
    <reaction evidence="1">
        <text>ATP + protein L-histidine = ADP + protein N-phospho-L-histidine.</text>
        <dbReference type="EC" id="2.7.13.3"/>
    </reaction>
</comment>
<proteinExistence type="predicted"/>
<feature type="domain" description="PAS" evidence="19">
    <location>
        <begin position="737"/>
        <end position="780"/>
    </location>
</feature>
<dbReference type="CDD" id="cd00082">
    <property type="entry name" value="HisKA"/>
    <property type="match status" value="1"/>
</dbReference>
<evidence type="ECO:0000313" key="21">
    <source>
        <dbReference type="EMBL" id="QKI88482.1"/>
    </source>
</evidence>
<dbReference type="CDD" id="cd00130">
    <property type="entry name" value="PAS"/>
    <property type="match status" value="4"/>
</dbReference>
<evidence type="ECO:0000256" key="8">
    <source>
        <dbReference type="ARBA" id="ARBA00022741"/>
    </source>
</evidence>
<dbReference type="PROSITE" id="PS50109">
    <property type="entry name" value="HIS_KIN"/>
    <property type="match status" value="1"/>
</dbReference>
<organism evidence="21 22">
    <name type="scientific">Thiomicrorhabdus xiamenensis</name>
    <dbReference type="NCBI Taxonomy" id="2739063"/>
    <lineage>
        <taxon>Bacteria</taxon>
        <taxon>Pseudomonadati</taxon>
        <taxon>Pseudomonadota</taxon>
        <taxon>Gammaproteobacteria</taxon>
        <taxon>Thiotrichales</taxon>
        <taxon>Piscirickettsiaceae</taxon>
        <taxon>Thiomicrorhabdus</taxon>
    </lineage>
</organism>
<accession>A0A7D4SZC8</accession>
<evidence type="ECO:0000256" key="1">
    <source>
        <dbReference type="ARBA" id="ARBA00000085"/>
    </source>
</evidence>
<evidence type="ECO:0000256" key="9">
    <source>
        <dbReference type="ARBA" id="ARBA00022777"/>
    </source>
</evidence>
<keyword evidence="22" id="KW-1185">Reference proteome</keyword>
<evidence type="ECO:0000313" key="22">
    <source>
        <dbReference type="Proteomes" id="UP000504724"/>
    </source>
</evidence>
<dbReference type="SUPFAM" id="SSF52172">
    <property type="entry name" value="CheY-like"/>
    <property type="match status" value="1"/>
</dbReference>
<evidence type="ECO:0000256" key="7">
    <source>
        <dbReference type="ARBA" id="ARBA00022692"/>
    </source>
</evidence>
<dbReference type="Gene3D" id="1.10.287.130">
    <property type="match status" value="1"/>
</dbReference>
<dbReference type="GO" id="GO:0005886">
    <property type="term" value="C:plasma membrane"/>
    <property type="evidence" value="ECO:0007669"/>
    <property type="project" value="UniProtKB-SubCell"/>
</dbReference>